<keyword evidence="7" id="KW-1185">Reference proteome</keyword>
<keyword evidence="1" id="KW-0479">Metal-binding</keyword>
<dbReference type="Ensembl" id="ENSPKIT00000007758.1">
    <property type="protein sequence ID" value="ENSPKIP00000026995.1"/>
    <property type="gene ID" value="ENSPKIG00000009243.1"/>
</dbReference>
<keyword evidence="2" id="KW-0863">Zinc-finger</keyword>
<dbReference type="InterPro" id="IPR003879">
    <property type="entry name" value="Butyrophylin_SPRY"/>
</dbReference>
<dbReference type="InterPro" id="IPR043136">
    <property type="entry name" value="B30.2/SPRY_sf"/>
</dbReference>
<dbReference type="CDD" id="cd16040">
    <property type="entry name" value="SPRY_PRY_SNTX"/>
    <property type="match status" value="1"/>
</dbReference>
<evidence type="ECO:0000313" key="7">
    <source>
        <dbReference type="Proteomes" id="UP000261540"/>
    </source>
</evidence>
<dbReference type="PANTHER" id="PTHR25465">
    <property type="entry name" value="B-BOX DOMAIN CONTAINING"/>
    <property type="match status" value="1"/>
</dbReference>
<reference evidence="6" key="1">
    <citation type="submission" date="2025-08" db="UniProtKB">
        <authorList>
            <consortium name="Ensembl"/>
        </authorList>
    </citation>
    <scope>IDENTIFICATION</scope>
</reference>
<dbReference type="GO" id="GO:0005737">
    <property type="term" value="C:cytoplasm"/>
    <property type="evidence" value="ECO:0007669"/>
    <property type="project" value="UniProtKB-ARBA"/>
</dbReference>
<dbReference type="InterPro" id="IPR001870">
    <property type="entry name" value="B30.2/SPRY"/>
</dbReference>
<dbReference type="PRINTS" id="PR01407">
    <property type="entry name" value="BUTYPHLNCDUF"/>
</dbReference>
<evidence type="ECO:0000256" key="2">
    <source>
        <dbReference type="ARBA" id="ARBA00022771"/>
    </source>
</evidence>
<evidence type="ECO:0000256" key="4">
    <source>
        <dbReference type="SAM" id="MobiDB-lite"/>
    </source>
</evidence>
<reference evidence="6" key="2">
    <citation type="submission" date="2025-09" db="UniProtKB">
        <authorList>
            <consortium name="Ensembl"/>
        </authorList>
    </citation>
    <scope>IDENTIFICATION</scope>
</reference>
<dbReference type="AlphaFoldDB" id="A0A3B3S9U4"/>
<dbReference type="InterPro" id="IPR013320">
    <property type="entry name" value="ConA-like_dom_sf"/>
</dbReference>
<feature type="compositionally biased region" description="Polar residues" evidence="4">
    <location>
        <begin position="7"/>
        <end position="19"/>
    </location>
</feature>
<dbReference type="Pfam" id="PF13765">
    <property type="entry name" value="PRY"/>
    <property type="match status" value="1"/>
</dbReference>
<dbReference type="InterPro" id="IPR006574">
    <property type="entry name" value="PRY"/>
</dbReference>
<evidence type="ECO:0000256" key="3">
    <source>
        <dbReference type="ARBA" id="ARBA00022833"/>
    </source>
</evidence>
<feature type="domain" description="B30.2/SPRY" evidence="5">
    <location>
        <begin position="54"/>
        <end position="244"/>
    </location>
</feature>
<evidence type="ECO:0000256" key="1">
    <source>
        <dbReference type="ARBA" id="ARBA00022723"/>
    </source>
</evidence>
<evidence type="ECO:0000259" key="5">
    <source>
        <dbReference type="PROSITE" id="PS50188"/>
    </source>
</evidence>
<dbReference type="InterPro" id="IPR003877">
    <property type="entry name" value="SPRY_dom"/>
</dbReference>
<accession>A0A3B3S9U4</accession>
<keyword evidence="3" id="KW-0862">Zinc</keyword>
<protein>
    <recommendedName>
        <fullName evidence="5">B30.2/SPRY domain-containing protein</fullName>
    </recommendedName>
</protein>
<evidence type="ECO:0000313" key="6">
    <source>
        <dbReference type="Ensembl" id="ENSPKIP00000026995.1"/>
    </source>
</evidence>
<dbReference type="GO" id="GO:0008270">
    <property type="term" value="F:zinc ion binding"/>
    <property type="evidence" value="ECO:0007669"/>
    <property type="project" value="UniProtKB-KW"/>
</dbReference>
<proteinExistence type="predicted"/>
<dbReference type="Proteomes" id="UP000261540">
    <property type="component" value="Unplaced"/>
</dbReference>
<dbReference type="PANTHER" id="PTHR25465:SF5">
    <property type="entry name" value="E3 UBIQUITIN_ISG15 LIGASE TRIM25-RELATED"/>
    <property type="match status" value="1"/>
</dbReference>
<dbReference type="PROSITE" id="PS50188">
    <property type="entry name" value="B302_SPRY"/>
    <property type="match status" value="1"/>
</dbReference>
<dbReference type="Pfam" id="PF00622">
    <property type="entry name" value="SPRY"/>
    <property type="match status" value="1"/>
</dbReference>
<dbReference type="GeneTree" id="ENSGT00940000154395"/>
<feature type="region of interest" description="Disordered" evidence="4">
    <location>
        <begin position="1"/>
        <end position="25"/>
    </location>
</feature>
<dbReference type="STRING" id="1676925.ENSPKIP00000026995"/>
<name>A0A3B3S9U4_9TELE</name>
<sequence>REHKSRPQQGTITTTPSNTREPKASDDILPCEQTLLLDMSCLYTERLESSKLNDGKSLCRVQLHSSVVQCASFCLVLDPNTAHKNLVLSKGNTELMMKSQEQPYPSHPQRFDHWQQVLCLEGLKDGRFYWELDWKGSEVDIAVVYKGISRKGASNNCSFGWNEKSWSLYCSRLKCCFVHDSVSTTLAVPHSPRIGVFLDHRAGILCYYSISDTRNLIHRVQTEFTEPLYPGFGLWGYGSSISLH</sequence>
<dbReference type="SUPFAM" id="SSF49899">
    <property type="entry name" value="Concanavalin A-like lectins/glucanases"/>
    <property type="match status" value="1"/>
</dbReference>
<dbReference type="Gene3D" id="2.60.120.920">
    <property type="match status" value="1"/>
</dbReference>
<dbReference type="InterPro" id="IPR051051">
    <property type="entry name" value="E3_ubiq-ligase_TRIM/RNF"/>
</dbReference>
<organism evidence="6 7">
    <name type="scientific">Paramormyrops kingsleyae</name>
    <dbReference type="NCBI Taxonomy" id="1676925"/>
    <lineage>
        <taxon>Eukaryota</taxon>
        <taxon>Metazoa</taxon>
        <taxon>Chordata</taxon>
        <taxon>Craniata</taxon>
        <taxon>Vertebrata</taxon>
        <taxon>Euteleostomi</taxon>
        <taxon>Actinopterygii</taxon>
        <taxon>Neopterygii</taxon>
        <taxon>Teleostei</taxon>
        <taxon>Osteoglossocephala</taxon>
        <taxon>Osteoglossomorpha</taxon>
        <taxon>Osteoglossiformes</taxon>
        <taxon>Mormyridae</taxon>
        <taxon>Paramormyrops</taxon>
    </lineage>
</organism>
<dbReference type="SMART" id="SM00589">
    <property type="entry name" value="PRY"/>
    <property type="match status" value="1"/>
</dbReference>
<dbReference type="SMART" id="SM00449">
    <property type="entry name" value="SPRY"/>
    <property type="match status" value="1"/>
</dbReference>